<protein>
    <submittedName>
        <fullName evidence="1">Uncharacterized protein</fullName>
    </submittedName>
</protein>
<gene>
    <name evidence="1" type="ORF">MESMUL_17980</name>
</gene>
<accession>A0A388SIB0</accession>
<evidence type="ECO:0000313" key="2">
    <source>
        <dbReference type="Proteomes" id="UP000266091"/>
    </source>
</evidence>
<sequence>MRFYDLLIETNRELVGEPDPGGNVDRSRFGYGKRYNGELSARSLSDPVRSPLQLVSLRFLSDFDSGYGFRYF</sequence>
<name>A0A388SIB0_9BURK</name>
<reference evidence="1 2" key="1">
    <citation type="journal article" date="2018" name="Int. J. Syst. Evol. Microbiol.">
        <title>Mesosutterella multiformis gen. nov., sp. nov., a member of the family Sutterellaceae and Sutterella megalosphaeroides sp. nov., isolated from human faeces.</title>
        <authorList>
            <person name="Sakamoto M."/>
            <person name="Ikeyama N."/>
            <person name="Kunihiro T."/>
            <person name="Iino T."/>
            <person name="Yuki M."/>
            <person name="Ohkuma M."/>
        </authorList>
    </citation>
    <scope>NUCLEOTIDE SEQUENCE [LARGE SCALE GENOMIC DNA]</scope>
    <source>
        <strain evidence="1 2">4NBBH2</strain>
    </source>
</reference>
<dbReference type="EMBL" id="BGZJ01000002">
    <property type="protein sequence ID" value="GBO94444.1"/>
    <property type="molecule type" value="Genomic_DNA"/>
</dbReference>
<dbReference type="AlphaFoldDB" id="A0A388SIB0"/>
<keyword evidence="2" id="KW-1185">Reference proteome</keyword>
<organism evidence="1 2">
    <name type="scientific">Mesosutterella multiformis</name>
    <dbReference type="NCBI Taxonomy" id="2259133"/>
    <lineage>
        <taxon>Bacteria</taxon>
        <taxon>Pseudomonadati</taxon>
        <taxon>Pseudomonadota</taxon>
        <taxon>Betaproteobacteria</taxon>
        <taxon>Burkholderiales</taxon>
        <taxon>Sutterellaceae</taxon>
        <taxon>Mesosutterella</taxon>
    </lineage>
</organism>
<evidence type="ECO:0000313" key="1">
    <source>
        <dbReference type="EMBL" id="GBO94444.1"/>
    </source>
</evidence>
<proteinExistence type="predicted"/>
<dbReference type="Proteomes" id="UP000266091">
    <property type="component" value="Unassembled WGS sequence"/>
</dbReference>
<comment type="caution">
    <text evidence="1">The sequence shown here is derived from an EMBL/GenBank/DDBJ whole genome shotgun (WGS) entry which is preliminary data.</text>
</comment>